<dbReference type="AlphaFoldDB" id="A0ABC9NPV1"/>
<sequence>MCQKQKEGLCKLDKVFAPDLANVPKYKMYPGTIRRDYLRR</sequence>
<name>A0ABC9NPV1_ESCAT</name>
<reference evidence="1 2" key="1">
    <citation type="submission" date="2008-02" db="EMBL/GenBank/DDBJ databases">
        <title>Annotation of Escherichia albertii TW07627.</title>
        <authorList>
            <person name="Sutton G."/>
            <person name="Whittam T.S."/>
            <person name="Sebastian Y."/>
        </authorList>
    </citation>
    <scope>NUCLEOTIDE SEQUENCE [LARGE SCALE GENOMIC DNA]</scope>
    <source>
        <strain evidence="1 2">TW07627</strain>
    </source>
</reference>
<dbReference type="EMBL" id="ABKX01000004">
    <property type="protein sequence ID" value="EDS92269.1"/>
    <property type="molecule type" value="Genomic_DNA"/>
</dbReference>
<accession>A0ABC9NPV1</accession>
<dbReference type="Proteomes" id="UP000003042">
    <property type="component" value="Unassembled WGS sequence"/>
</dbReference>
<organism evidence="1 2">
    <name type="scientific">Escherichia albertii (strain TW07627)</name>
    <dbReference type="NCBI Taxonomy" id="502347"/>
    <lineage>
        <taxon>Bacteria</taxon>
        <taxon>Pseudomonadati</taxon>
        <taxon>Pseudomonadota</taxon>
        <taxon>Gammaproteobacteria</taxon>
        <taxon>Enterobacterales</taxon>
        <taxon>Enterobacteriaceae</taxon>
        <taxon>Escherichia</taxon>
    </lineage>
</organism>
<protein>
    <submittedName>
        <fullName evidence="1">Uncharacterized protein</fullName>
    </submittedName>
</protein>
<evidence type="ECO:0000313" key="2">
    <source>
        <dbReference type="Proteomes" id="UP000003042"/>
    </source>
</evidence>
<proteinExistence type="predicted"/>
<evidence type="ECO:0000313" key="1">
    <source>
        <dbReference type="EMBL" id="EDS92269.1"/>
    </source>
</evidence>
<comment type="caution">
    <text evidence="1">The sequence shown here is derived from an EMBL/GenBank/DDBJ whole genome shotgun (WGS) entry which is preliminary data.</text>
</comment>
<gene>
    <name evidence="1" type="ORF">ESCAB7627_0047</name>
</gene>